<evidence type="ECO:0000313" key="4">
    <source>
        <dbReference type="Proteomes" id="UP000053263"/>
    </source>
</evidence>
<dbReference type="EMBL" id="KN832571">
    <property type="protein sequence ID" value="KII84410.1"/>
    <property type="molecule type" value="Genomic_DNA"/>
</dbReference>
<name>A0A0C9SXI2_PLICR</name>
<evidence type="ECO:0000313" key="3">
    <source>
        <dbReference type="EMBL" id="KII84410.1"/>
    </source>
</evidence>
<feature type="domain" description="DUF7918" evidence="2">
    <location>
        <begin position="9"/>
        <end position="220"/>
    </location>
</feature>
<evidence type="ECO:0000256" key="1">
    <source>
        <dbReference type="SAM" id="MobiDB-lite"/>
    </source>
</evidence>
<dbReference type="Pfam" id="PF25534">
    <property type="entry name" value="DUF7918"/>
    <property type="match status" value="1"/>
</dbReference>
<evidence type="ECO:0000259" key="2">
    <source>
        <dbReference type="Pfam" id="PF25534"/>
    </source>
</evidence>
<feature type="region of interest" description="Disordered" evidence="1">
    <location>
        <begin position="257"/>
        <end position="320"/>
    </location>
</feature>
<dbReference type="PANTHER" id="PTHR36223">
    <property type="entry name" value="BETA-LACTAMASE-TYPE TRANSPEPTIDASE FOLD DOMAIN CONTAINING PROTEIN"/>
    <property type="match status" value="1"/>
</dbReference>
<dbReference type="AlphaFoldDB" id="A0A0C9SXI2"/>
<dbReference type="Proteomes" id="UP000053263">
    <property type="component" value="Unassembled WGS sequence"/>
</dbReference>
<dbReference type="PANTHER" id="PTHR36223:SF1">
    <property type="entry name" value="TRANSCRIPTION ELONGATION FACTOR EAF N-TERMINAL DOMAIN-CONTAINING PROTEIN"/>
    <property type="match status" value="1"/>
</dbReference>
<dbReference type="OrthoDB" id="3364132at2759"/>
<proteinExistence type="predicted"/>
<reference evidence="3 4" key="1">
    <citation type="submission" date="2014-06" db="EMBL/GenBank/DDBJ databases">
        <title>Evolutionary Origins and Diversification of the Mycorrhizal Mutualists.</title>
        <authorList>
            <consortium name="DOE Joint Genome Institute"/>
            <consortium name="Mycorrhizal Genomics Consortium"/>
            <person name="Kohler A."/>
            <person name="Kuo A."/>
            <person name="Nagy L.G."/>
            <person name="Floudas D."/>
            <person name="Copeland A."/>
            <person name="Barry K.W."/>
            <person name="Cichocki N."/>
            <person name="Veneault-Fourrey C."/>
            <person name="LaButti K."/>
            <person name="Lindquist E.A."/>
            <person name="Lipzen A."/>
            <person name="Lundell T."/>
            <person name="Morin E."/>
            <person name="Murat C."/>
            <person name="Riley R."/>
            <person name="Ohm R."/>
            <person name="Sun H."/>
            <person name="Tunlid A."/>
            <person name="Henrissat B."/>
            <person name="Grigoriev I.V."/>
            <person name="Hibbett D.S."/>
            <person name="Martin F."/>
        </authorList>
    </citation>
    <scope>NUCLEOTIDE SEQUENCE [LARGE SCALE GENOMIC DNA]</scope>
    <source>
        <strain evidence="3 4">FD-325 SS-3</strain>
    </source>
</reference>
<dbReference type="InterPro" id="IPR057678">
    <property type="entry name" value="DUF7918"/>
</dbReference>
<gene>
    <name evidence="3" type="ORF">PLICRDRAFT_179649</name>
</gene>
<organism evidence="3 4">
    <name type="scientific">Plicaturopsis crispa FD-325 SS-3</name>
    <dbReference type="NCBI Taxonomy" id="944288"/>
    <lineage>
        <taxon>Eukaryota</taxon>
        <taxon>Fungi</taxon>
        <taxon>Dikarya</taxon>
        <taxon>Basidiomycota</taxon>
        <taxon>Agaricomycotina</taxon>
        <taxon>Agaricomycetes</taxon>
        <taxon>Agaricomycetidae</taxon>
        <taxon>Amylocorticiales</taxon>
        <taxon>Amylocorticiaceae</taxon>
        <taxon>Plicatura</taxon>
        <taxon>Plicaturopsis crispa</taxon>
    </lineage>
</organism>
<dbReference type="HOGENOM" id="CLU_060356_3_1_1"/>
<protein>
    <recommendedName>
        <fullName evidence="2">DUF7918 domain-containing protein</fullName>
    </recommendedName>
</protein>
<keyword evidence="4" id="KW-1185">Reference proteome</keyword>
<accession>A0A0C9SXI2</accession>
<sequence length="320" mass="35051">MLQTKGFSAWVEVENVKLQTHGEELHDGGRKATGWIASEAGKAFSIYWRDSRRTVTTKGSVTIDGIDCGHKTIHAADPRRHRHSTRDTAERSYISVSDTEMRPYVFANLTTTDDDAYLDAASAATKIGQLEIQIWQATVTRHISQGGGVWSDIPQDPMVHERAKKAMPHCVKFGDAVARPPGRKPGALSSRTKRIGNAPLVTFVFNYRPIELLRANGIAPPAVGQKRKASAAALDDQDPEDDEDAKIRALEEQLQSLKQKRSTGALRKPKTEPSGQISLNPGEVVDLTVNERAGSSKRVKRERESGVPVGFAPGEVIDLT</sequence>